<name>A0A096AUE4_9BACT</name>
<reference evidence="1 2" key="1">
    <citation type="submission" date="2014-07" db="EMBL/GenBank/DDBJ databases">
        <authorList>
            <person name="McCorrison J."/>
            <person name="Sanka R."/>
            <person name="Torralba M."/>
            <person name="Gillis M."/>
            <person name="Haft D.H."/>
            <person name="Methe B."/>
            <person name="Sutton G."/>
            <person name="Nelson K.E."/>
        </authorList>
    </citation>
    <scope>NUCLEOTIDE SEQUENCE [LARGE SCALE GENOMIC DNA]</scope>
    <source>
        <strain evidence="1 2">DNF00882</strain>
    </source>
</reference>
<protein>
    <submittedName>
        <fullName evidence="1">Uncharacterized protein</fullName>
    </submittedName>
</protein>
<dbReference type="Proteomes" id="UP000029538">
    <property type="component" value="Unassembled WGS sequence"/>
</dbReference>
<evidence type="ECO:0000313" key="1">
    <source>
        <dbReference type="EMBL" id="KGF50326.1"/>
    </source>
</evidence>
<sequence>MKQQTTIPPTIYNKWEEEAIAQQISVQAFGAFIRMKEKQYIDAQNETSENNPPIFATSAKNKLTKYGNNFALRVLLSIPIIERKSKFARFDFEDFYKKYQSIKEGKSTNKDFFYFLDLWYKKLKDDMKEYRISKETFLRYGFNYKEATNFYFACKQEFETK</sequence>
<proteinExistence type="predicted"/>
<dbReference type="EMBL" id="JRNR01000004">
    <property type="protein sequence ID" value="KGF50326.1"/>
    <property type="molecule type" value="Genomic_DNA"/>
</dbReference>
<organism evidence="1 2">
    <name type="scientific">Prevotella disiens DNF00882</name>
    <dbReference type="NCBI Taxonomy" id="1401075"/>
    <lineage>
        <taxon>Bacteria</taxon>
        <taxon>Pseudomonadati</taxon>
        <taxon>Bacteroidota</taxon>
        <taxon>Bacteroidia</taxon>
        <taxon>Bacteroidales</taxon>
        <taxon>Prevotellaceae</taxon>
        <taxon>Prevotella</taxon>
    </lineage>
</organism>
<comment type="caution">
    <text evidence="1">The sequence shown here is derived from an EMBL/GenBank/DDBJ whole genome shotgun (WGS) entry which is preliminary data.</text>
</comment>
<evidence type="ECO:0000313" key="2">
    <source>
        <dbReference type="Proteomes" id="UP000029538"/>
    </source>
</evidence>
<accession>A0A096AUE4</accession>
<dbReference type="AlphaFoldDB" id="A0A096AUE4"/>
<dbReference type="RefSeq" id="WP_036882157.1">
    <property type="nucleotide sequence ID" value="NZ_JRNR01000004.1"/>
</dbReference>
<gene>
    <name evidence="1" type="ORF">HMPREF0654_01175</name>
</gene>